<evidence type="ECO:0000313" key="10">
    <source>
        <dbReference type="Proteomes" id="UP001516023"/>
    </source>
</evidence>
<keyword evidence="4" id="KW-0378">Hydrolase</keyword>
<dbReference type="PANTHER" id="PTHR43731">
    <property type="entry name" value="RHOMBOID PROTEASE"/>
    <property type="match status" value="1"/>
</dbReference>
<feature type="domain" description="Peptidase S54 rhomboid" evidence="8">
    <location>
        <begin position="286"/>
        <end position="425"/>
    </location>
</feature>
<accession>A0ABD3QNC4</accession>
<dbReference type="Pfam" id="PF01694">
    <property type="entry name" value="Rhomboid"/>
    <property type="match status" value="1"/>
</dbReference>
<dbReference type="PANTHER" id="PTHR43731:SF14">
    <property type="entry name" value="PRESENILIN-ASSOCIATED RHOMBOID-LIKE PROTEIN, MITOCHONDRIAL"/>
    <property type="match status" value="1"/>
</dbReference>
<evidence type="ECO:0000313" key="9">
    <source>
        <dbReference type="EMBL" id="KAL3799245.1"/>
    </source>
</evidence>
<feature type="transmembrane region" description="Helical" evidence="7">
    <location>
        <begin position="408"/>
        <end position="428"/>
    </location>
</feature>
<evidence type="ECO:0000256" key="2">
    <source>
        <dbReference type="ARBA" id="ARBA00009045"/>
    </source>
</evidence>
<keyword evidence="10" id="KW-1185">Reference proteome</keyword>
<dbReference type="SUPFAM" id="SSF144091">
    <property type="entry name" value="Rhomboid-like"/>
    <property type="match status" value="1"/>
</dbReference>
<dbReference type="Proteomes" id="UP001516023">
    <property type="component" value="Unassembled WGS sequence"/>
</dbReference>
<comment type="similarity">
    <text evidence="2">Belongs to the peptidase S54 family.</text>
</comment>
<evidence type="ECO:0000256" key="6">
    <source>
        <dbReference type="ARBA" id="ARBA00023136"/>
    </source>
</evidence>
<dbReference type="GO" id="GO:0016787">
    <property type="term" value="F:hydrolase activity"/>
    <property type="evidence" value="ECO:0007669"/>
    <property type="project" value="UniProtKB-KW"/>
</dbReference>
<sequence>MRTIPILAAVLPLHQPCTAFRSPHSSSIVDWYYACKLGRRHSTNSRYIHASNRKNDQDDDDEDGGINHEEWLRADAPIDFSDLENKILDKDAINYGCIRAREVPRKSFSSSSVEPLTEKEMELYNRRIKMQRREEKRRRIIQRFFPWLSPATSFFIPRRYSYGETMRVADKYVRRNLLSGPNSGRNVLVLLNIVAYLYQIITAVQYLPGFNRILASSIADDAVSAASLAGNAIPQWTRAEVVLRALGIVGGGTGVVISSRRGIAAHSMGPFFIDFAHQPYPLSHYQKHRYLTSGFLHWSLIHLGMNLRALLSLPTWLENGIGKGVYISAYLVSIVTGNVAHTLSTLGELPGRSSSSLCIGASGGICGLYGLMFASLWKMSNTSAAIRVFQQMLWLVAFGWLVPNLSNAAHVGGFIGGCLVGYLFGPGFSRSYSLMRRADTTLDYADPEFRSVMGPGKYPDAYKALIPLKYLWAGFAAAMIIRPDLQVVPIAIVKGILKPGALSNVRSLLL</sequence>
<evidence type="ECO:0000256" key="5">
    <source>
        <dbReference type="ARBA" id="ARBA00022989"/>
    </source>
</evidence>
<keyword evidence="3 7" id="KW-0812">Transmembrane</keyword>
<keyword evidence="6 7" id="KW-0472">Membrane</keyword>
<dbReference type="InterPro" id="IPR050925">
    <property type="entry name" value="Rhomboid_protease_S54"/>
</dbReference>
<keyword evidence="5 7" id="KW-1133">Transmembrane helix</keyword>
<dbReference type="InterPro" id="IPR022764">
    <property type="entry name" value="Peptidase_S54_rhomboid_dom"/>
</dbReference>
<gene>
    <name evidence="9" type="ORF">HJC23_012970</name>
</gene>
<comment type="caution">
    <text evidence="9">The sequence shown here is derived from an EMBL/GenBank/DDBJ whole genome shotgun (WGS) entry which is preliminary data.</text>
</comment>
<reference evidence="9 10" key="1">
    <citation type="journal article" date="2020" name="G3 (Bethesda)">
        <title>Improved Reference Genome for Cyclotella cryptica CCMP332, a Model for Cell Wall Morphogenesis, Salinity Adaptation, and Lipid Production in Diatoms (Bacillariophyta).</title>
        <authorList>
            <person name="Roberts W.R."/>
            <person name="Downey K.M."/>
            <person name="Ruck E.C."/>
            <person name="Traller J.C."/>
            <person name="Alverson A.J."/>
        </authorList>
    </citation>
    <scope>NUCLEOTIDE SEQUENCE [LARGE SCALE GENOMIC DNA]</scope>
    <source>
        <strain evidence="9 10">CCMP332</strain>
    </source>
</reference>
<evidence type="ECO:0000256" key="4">
    <source>
        <dbReference type="ARBA" id="ARBA00022801"/>
    </source>
</evidence>
<dbReference type="Gene3D" id="1.20.1540.10">
    <property type="entry name" value="Rhomboid-like"/>
    <property type="match status" value="1"/>
</dbReference>
<evidence type="ECO:0000259" key="8">
    <source>
        <dbReference type="Pfam" id="PF01694"/>
    </source>
</evidence>
<protein>
    <recommendedName>
        <fullName evidence="8">Peptidase S54 rhomboid domain-containing protein</fullName>
    </recommendedName>
</protein>
<evidence type="ECO:0000256" key="3">
    <source>
        <dbReference type="ARBA" id="ARBA00022692"/>
    </source>
</evidence>
<feature type="transmembrane region" description="Helical" evidence="7">
    <location>
        <begin position="384"/>
        <end position="402"/>
    </location>
</feature>
<dbReference type="GO" id="GO:0016020">
    <property type="term" value="C:membrane"/>
    <property type="evidence" value="ECO:0007669"/>
    <property type="project" value="UniProtKB-SubCell"/>
</dbReference>
<name>A0ABD3QNC4_9STRA</name>
<proteinExistence type="inferred from homology"/>
<comment type="subcellular location">
    <subcellularLocation>
        <location evidence="1">Membrane</location>
        <topology evidence="1">Multi-pass membrane protein</topology>
    </subcellularLocation>
</comment>
<evidence type="ECO:0000256" key="1">
    <source>
        <dbReference type="ARBA" id="ARBA00004141"/>
    </source>
</evidence>
<dbReference type="AlphaFoldDB" id="A0ABD3QNC4"/>
<organism evidence="9 10">
    <name type="scientific">Cyclotella cryptica</name>
    <dbReference type="NCBI Taxonomy" id="29204"/>
    <lineage>
        <taxon>Eukaryota</taxon>
        <taxon>Sar</taxon>
        <taxon>Stramenopiles</taxon>
        <taxon>Ochrophyta</taxon>
        <taxon>Bacillariophyta</taxon>
        <taxon>Coscinodiscophyceae</taxon>
        <taxon>Thalassiosirophycidae</taxon>
        <taxon>Stephanodiscales</taxon>
        <taxon>Stephanodiscaceae</taxon>
        <taxon>Cyclotella</taxon>
    </lineage>
</organism>
<dbReference type="EMBL" id="JABMIG020000040">
    <property type="protein sequence ID" value="KAL3799245.1"/>
    <property type="molecule type" value="Genomic_DNA"/>
</dbReference>
<dbReference type="InterPro" id="IPR035952">
    <property type="entry name" value="Rhomboid-like_sf"/>
</dbReference>
<evidence type="ECO:0000256" key="7">
    <source>
        <dbReference type="SAM" id="Phobius"/>
    </source>
</evidence>
<feature type="transmembrane region" description="Helical" evidence="7">
    <location>
        <begin position="359"/>
        <end position="377"/>
    </location>
</feature>